<evidence type="ECO:0000256" key="1">
    <source>
        <dbReference type="ARBA" id="ARBA00010312"/>
    </source>
</evidence>
<dbReference type="Pfam" id="PF04879">
    <property type="entry name" value="Molybdop_Fe4S4"/>
    <property type="match status" value="1"/>
</dbReference>
<dbReference type="GO" id="GO:0046872">
    <property type="term" value="F:metal ion binding"/>
    <property type="evidence" value="ECO:0007669"/>
    <property type="project" value="UniProtKB-KW"/>
</dbReference>
<dbReference type="PANTHER" id="PTHR43742">
    <property type="entry name" value="TRIMETHYLAMINE-N-OXIDE REDUCTASE"/>
    <property type="match status" value="1"/>
</dbReference>
<dbReference type="Pfam" id="PF01568">
    <property type="entry name" value="Molydop_binding"/>
    <property type="match status" value="1"/>
</dbReference>
<dbReference type="InterPro" id="IPR006656">
    <property type="entry name" value="Mopterin_OxRdtase"/>
</dbReference>
<dbReference type="InterPro" id="IPR006963">
    <property type="entry name" value="Mopterin_OxRdtase_4Fe-4S_dom"/>
</dbReference>
<name>A0A6N7RMG1_9ACTN</name>
<evidence type="ECO:0000256" key="2">
    <source>
        <dbReference type="ARBA" id="ARBA00022723"/>
    </source>
</evidence>
<keyword evidence="9" id="KW-1185">Reference proteome</keyword>
<dbReference type="Gene3D" id="2.40.40.20">
    <property type="match status" value="1"/>
</dbReference>
<evidence type="ECO:0000313" key="8">
    <source>
        <dbReference type="EMBL" id="MRX82436.1"/>
    </source>
</evidence>
<dbReference type="Gene3D" id="3.40.50.740">
    <property type="match status" value="1"/>
</dbReference>
<proteinExistence type="inferred from homology"/>
<dbReference type="SUPFAM" id="SSF53706">
    <property type="entry name" value="Formate dehydrogenase/DMSO reductase, domains 1-3"/>
    <property type="match status" value="1"/>
</dbReference>
<dbReference type="Gene3D" id="2.20.25.90">
    <property type="entry name" value="ADC-like domains"/>
    <property type="match status" value="1"/>
</dbReference>
<dbReference type="GO" id="GO:0051536">
    <property type="term" value="F:iron-sulfur cluster binding"/>
    <property type="evidence" value="ECO:0007669"/>
    <property type="project" value="UniProtKB-KW"/>
</dbReference>
<organism evidence="8 9">
    <name type="scientific">Eggerthella guodeyinii</name>
    <dbReference type="NCBI Taxonomy" id="2690837"/>
    <lineage>
        <taxon>Bacteria</taxon>
        <taxon>Bacillati</taxon>
        <taxon>Actinomycetota</taxon>
        <taxon>Coriobacteriia</taxon>
        <taxon>Eggerthellales</taxon>
        <taxon>Eggerthellaceae</taxon>
        <taxon>Eggerthella</taxon>
    </lineage>
</organism>
<reference evidence="9" key="1">
    <citation type="submission" date="2019-08" db="EMBL/GenBank/DDBJ databases">
        <title>Arthrobacter sp. nov., isolated from plateau pika and Tibetan wild ass.</title>
        <authorList>
            <person name="Ge Y."/>
        </authorList>
    </citation>
    <scope>NUCLEOTIDE SEQUENCE [LARGE SCALE GENOMIC DNA]</scope>
    <source>
        <strain evidence="9">HF-4214</strain>
    </source>
</reference>
<feature type="domain" description="4Fe-4S Mo/W bis-MGD-type" evidence="7">
    <location>
        <begin position="71"/>
        <end position="125"/>
    </location>
</feature>
<sequence>MSKLANESTNGAANAACTTAANAARTTAAPGLSRRGFLKGAAAMAIGITAIEGGYEFVYPDNAFADEAAPEVTKHTYCDMCNHSPKCGITATVKEDKIVRVVSRANYPNDPLCAKGLSALQELYDPHRLLHPMKRTKPKGQGDAGWEQITWDEAYDTIVAALNKVKDEMGPEGVFFYCGDPKEPRGAVNRLANLFGTPTYGNESSTCAYATLIGTGLVYGFQTLGANPNDNSKSCLIWSLNPAWSLPNRFGKLMNAKEKGCKFIVVDPRVTPTVTGLADIHLQLRPGTDGALALGIAHVMLRDGYYDEEFCQNWTHGFDEFKEYVQEFTPEKVAEITWVPAEKIEAAAKLWGEETPGGFISSASPQVHHTNAGNNMRAIASLVALAGNVDVAGGLEINPGLPFDLFASTAGFNREDIYDADLASKRYDLQDFPVWTKFVKQMQTNRFPEYVDEGKIKAMVMFGGNAMMWPQSHLYQEAIGKLDFACAADYYIRPWTHDYVDIILPAAMCFERMAPFAVFGRKIYLREPVITPRGEAREDWQVAMELGSRLGYAEECFDGSVEEALAEVLRTSGLEVTMQDLRDNPDGYAVPGGAPYEPKKYETGKIRKDGQPGFNTPSGKIELVSEVMKECGLEGLPLYNEPVSSPISTPDRAKDYPLILNTGSRVPMYSHSKLRDCPWLNQFMPDPIVRLHPKTAAERGLEDGDQVRVFNHLGEIEVKLEVTNLVLPGVVDIFHGWEKANVNKLTEREFDHVTGYPPFKSGLCQVERA</sequence>
<dbReference type="GO" id="GO:0043546">
    <property type="term" value="F:molybdopterin cofactor binding"/>
    <property type="evidence" value="ECO:0007669"/>
    <property type="project" value="InterPro"/>
</dbReference>
<dbReference type="EMBL" id="VTFY01000006">
    <property type="protein sequence ID" value="MRX82436.1"/>
    <property type="molecule type" value="Genomic_DNA"/>
</dbReference>
<dbReference type="InterPro" id="IPR050612">
    <property type="entry name" value="Prok_Mopterin_Oxidored"/>
</dbReference>
<keyword evidence="2" id="KW-0479">Metal-binding</keyword>
<evidence type="ECO:0000256" key="3">
    <source>
        <dbReference type="ARBA" id="ARBA00022729"/>
    </source>
</evidence>
<keyword evidence="5" id="KW-0408">Iron</keyword>
<dbReference type="Proteomes" id="UP000438093">
    <property type="component" value="Unassembled WGS sequence"/>
</dbReference>
<comment type="similarity">
    <text evidence="1">Belongs to the prokaryotic molybdopterin-containing oxidoreductase family.</text>
</comment>
<dbReference type="SMART" id="SM00926">
    <property type="entry name" value="Molybdop_Fe4S4"/>
    <property type="match status" value="1"/>
</dbReference>
<dbReference type="InterPro" id="IPR009010">
    <property type="entry name" value="Asp_de-COase-like_dom_sf"/>
</dbReference>
<evidence type="ECO:0000256" key="5">
    <source>
        <dbReference type="ARBA" id="ARBA00023004"/>
    </source>
</evidence>
<dbReference type="PROSITE" id="PS51318">
    <property type="entry name" value="TAT"/>
    <property type="match status" value="1"/>
</dbReference>
<evidence type="ECO:0000256" key="6">
    <source>
        <dbReference type="ARBA" id="ARBA00023014"/>
    </source>
</evidence>
<dbReference type="AlphaFoldDB" id="A0A6N7RMG1"/>
<dbReference type="Pfam" id="PF00384">
    <property type="entry name" value="Molybdopterin"/>
    <property type="match status" value="1"/>
</dbReference>
<dbReference type="Gene3D" id="3.40.228.10">
    <property type="entry name" value="Dimethylsulfoxide Reductase, domain 2"/>
    <property type="match status" value="1"/>
</dbReference>
<evidence type="ECO:0000259" key="7">
    <source>
        <dbReference type="SMART" id="SM00926"/>
    </source>
</evidence>
<dbReference type="InterPro" id="IPR006657">
    <property type="entry name" value="MoPterin_dinucl-bd_dom"/>
</dbReference>
<keyword evidence="4" id="KW-0560">Oxidoreductase</keyword>
<gene>
    <name evidence="8" type="ORF">GJG86_08005</name>
</gene>
<evidence type="ECO:0000256" key="4">
    <source>
        <dbReference type="ARBA" id="ARBA00023002"/>
    </source>
</evidence>
<accession>A0A6N7RMG1</accession>
<protein>
    <submittedName>
        <fullName evidence="8">Molybdopterin-dependent oxidoreductase</fullName>
    </submittedName>
</protein>
<evidence type="ECO:0000313" key="9">
    <source>
        <dbReference type="Proteomes" id="UP000438093"/>
    </source>
</evidence>
<comment type="caution">
    <text evidence="8">The sequence shown here is derived from an EMBL/GenBank/DDBJ whole genome shotgun (WGS) entry which is preliminary data.</text>
</comment>
<keyword evidence="3" id="KW-0732">Signal</keyword>
<dbReference type="GO" id="GO:0016491">
    <property type="term" value="F:oxidoreductase activity"/>
    <property type="evidence" value="ECO:0007669"/>
    <property type="project" value="UniProtKB-KW"/>
</dbReference>
<dbReference type="SUPFAM" id="SSF50692">
    <property type="entry name" value="ADC-like"/>
    <property type="match status" value="1"/>
</dbReference>
<dbReference type="PANTHER" id="PTHR43742:SF6">
    <property type="entry name" value="OXIDOREDUCTASE YYAE-RELATED"/>
    <property type="match status" value="1"/>
</dbReference>
<dbReference type="InterPro" id="IPR006311">
    <property type="entry name" value="TAT_signal"/>
</dbReference>
<dbReference type="RefSeq" id="WP_101721275.1">
    <property type="nucleotide sequence ID" value="NZ_VTFY01000006.1"/>
</dbReference>
<keyword evidence="6" id="KW-0411">Iron-sulfur</keyword>